<protein>
    <submittedName>
        <fullName evidence="5">ATP-binding cassette domain-containing protein</fullName>
    </submittedName>
</protein>
<dbReference type="InterPro" id="IPR051782">
    <property type="entry name" value="ABC_Transporter_VariousFunc"/>
</dbReference>
<evidence type="ECO:0000313" key="5">
    <source>
        <dbReference type="EMBL" id="MCI2282924.1"/>
    </source>
</evidence>
<dbReference type="Pfam" id="PF00005">
    <property type="entry name" value="ABC_tran"/>
    <property type="match status" value="1"/>
</dbReference>
<keyword evidence="1" id="KW-0813">Transport</keyword>
<dbReference type="InterPro" id="IPR003439">
    <property type="entry name" value="ABC_transporter-like_ATP-bd"/>
</dbReference>
<evidence type="ECO:0000313" key="6">
    <source>
        <dbReference type="Proteomes" id="UP001139646"/>
    </source>
</evidence>
<keyword evidence="2" id="KW-0547">Nucleotide-binding</keyword>
<evidence type="ECO:0000256" key="1">
    <source>
        <dbReference type="ARBA" id="ARBA00022448"/>
    </source>
</evidence>
<comment type="caution">
    <text evidence="5">The sequence shown here is derived from an EMBL/GenBank/DDBJ whole genome shotgun (WGS) entry which is preliminary data.</text>
</comment>
<dbReference type="SUPFAM" id="SSF52540">
    <property type="entry name" value="P-loop containing nucleoside triphosphate hydrolases"/>
    <property type="match status" value="1"/>
</dbReference>
<keyword evidence="3 5" id="KW-0067">ATP-binding</keyword>
<dbReference type="PROSITE" id="PS50893">
    <property type="entry name" value="ABC_TRANSPORTER_2"/>
    <property type="match status" value="1"/>
</dbReference>
<gene>
    <name evidence="5" type="ORF">L3081_05375</name>
</gene>
<evidence type="ECO:0000256" key="2">
    <source>
        <dbReference type="ARBA" id="ARBA00022741"/>
    </source>
</evidence>
<dbReference type="PANTHER" id="PTHR42939">
    <property type="entry name" value="ABC TRANSPORTER ATP-BINDING PROTEIN ALBC-RELATED"/>
    <property type="match status" value="1"/>
</dbReference>
<dbReference type="PANTHER" id="PTHR42939:SF1">
    <property type="entry name" value="ABC TRANSPORTER ATP-BINDING PROTEIN ALBC-RELATED"/>
    <property type="match status" value="1"/>
</dbReference>
<keyword evidence="6" id="KW-1185">Reference proteome</keyword>
<dbReference type="Gene3D" id="3.40.50.300">
    <property type="entry name" value="P-loop containing nucleotide triphosphate hydrolases"/>
    <property type="match status" value="1"/>
</dbReference>
<evidence type="ECO:0000256" key="3">
    <source>
        <dbReference type="ARBA" id="ARBA00022840"/>
    </source>
</evidence>
<evidence type="ECO:0000259" key="4">
    <source>
        <dbReference type="PROSITE" id="PS50893"/>
    </source>
</evidence>
<dbReference type="SMART" id="SM00382">
    <property type="entry name" value="AAA"/>
    <property type="match status" value="1"/>
</dbReference>
<accession>A0ABS9WYE4</accession>
<reference evidence="5" key="1">
    <citation type="submission" date="2022-01" db="EMBL/GenBank/DDBJ databases">
        <title>Colwellia maritima, isolated from seawater.</title>
        <authorList>
            <person name="Kristyanto S."/>
            <person name="Jung J."/>
            <person name="Jeon C.O."/>
        </authorList>
    </citation>
    <scope>NUCLEOTIDE SEQUENCE</scope>
    <source>
        <strain evidence="5">MSW7</strain>
    </source>
</reference>
<dbReference type="Proteomes" id="UP001139646">
    <property type="component" value="Unassembled WGS sequence"/>
</dbReference>
<name>A0ABS9WYE4_9GAMM</name>
<organism evidence="5 6">
    <name type="scientific">Colwellia maritima</name>
    <dbReference type="NCBI Taxonomy" id="2912588"/>
    <lineage>
        <taxon>Bacteria</taxon>
        <taxon>Pseudomonadati</taxon>
        <taxon>Pseudomonadota</taxon>
        <taxon>Gammaproteobacteria</taxon>
        <taxon>Alteromonadales</taxon>
        <taxon>Colwelliaceae</taxon>
        <taxon>Colwellia</taxon>
    </lineage>
</organism>
<dbReference type="EMBL" id="JAKKSL010000001">
    <property type="protein sequence ID" value="MCI2282924.1"/>
    <property type="molecule type" value="Genomic_DNA"/>
</dbReference>
<dbReference type="GO" id="GO:0005524">
    <property type="term" value="F:ATP binding"/>
    <property type="evidence" value="ECO:0007669"/>
    <property type="project" value="UniProtKB-KW"/>
</dbReference>
<feature type="domain" description="ABC transporter" evidence="4">
    <location>
        <begin position="2"/>
        <end position="189"/>
    </location>
</feature>
<dbReference type="InterPro" id="IPR003593">
    <property type="entry name" value="AAA+_ATPase"/>
</dbReference>
<proteinExistence type="predicted"/>
<sequence>MIKCKNISKSFGKNEVISNLSVDFPVGSTLVSGANGSGKSTLLLLIAGIESPDSGAIIFSAQEKRNKINSSISTDSIVPPDVFTLNELFKLQKAFNETNDKLFESLVFETNLDRFLDCKIGNVSTGTKKKFSVVCALIKNSNLLMLDEPFNGVDNHSIEVLKEVILNDKRDKIIVEHQNVLPFNHLVSL</sequence>
<dbReference type="RefSeq" id="WP_242284004.1">
    <property type="nucleotide sequence ID" value="NZ_JAKKSL010000001.1"/>
</dbReference>
<dbReference type="InterPro" id="IPR027417">
    <property type="entry name" value="P-loop_NTPase"/>
</dbReference>